<organism evidence="1 2">
    <name type="scientific">Eumeta variegata</name>
    <name type="common">Bagworm moth</name>
    <name type="synonym">Eumeta japonica</name>
    <dbReference type="NCBI Taxonomy" id="151549"/>
    <lineage>
        <taxon>Eukaryota</taxon>
        <taxon>Metazoa</taxon>
        <taxon>Ecdysozoa</taxon>
        <taxon>Arthropoda</taxon>
        <taxon>Hexapoda</taxon>
        <taxon>Insecta</taxon>
        <taxon>Pterygota</taxon>
        <taxon>Neoptera</taxon>
        <taxon>Endopterygota</taxon>
        <taxon>Lepidoptera</taxon>
        <taxon>Glossata</taxon>
        <taxon>Ditrysia</taxon>
        <taxon>Tineoidea</taxon>
        <taxon>Psychidae</taxon>
        <taxon>Oiketicinae</taxon>
        <taxon>Eumeta</taxon>
    </lineage>
</organism>
<keyword evidence="2" id="KW-1185">Reference proteome</keyword>
<name>A0A4C1Z3B5_EUMVA</name>
<dbReference type="Proteomes" id="UP000299102">
    <property type="component" value="Unassembled WGS sequence"/>
</dbReference>
<sequence length="81" mass="8791">MSFNFFESFATKVAPANGSSAAFPSTESKPTGPEQIYVHFWLIRRVLGGRAGAAVDVGNAAWASPHPTIHYDGPLHFPYKI</sequence>
<evidence type="ECO:0000313" key="2">
    <source>
        <dbReference type="Proteomes" id="UP000299102"/>
    </source>
</evidence>
<gene>
    <name evidence="1" type="ORF">EVAR_63848_1</name>
</gene>
<accession>A0A4C1Z3B5</accession>
<evidence type="ECO:0000313" key="1">
    <source>
        <dbReference type="EMBL" id="GBP81643.1"/>
    </source>
</evidence>
<dbReference type="AlphaFoldDB" id="A0A4C1Z3B5"/>
<proteinExistence type="predicted"/>
<reference evidence="1 2" key="1">
    <citation type="journal article" date="2019" name="Commun. Biol.">
        <title>The bagworm genome reveals a unique fibroin gene that provides high tensile strength.</title>
        <authorList>
            <person name="Kono N."/>
            <person name="Nakamura H."/>
            <person name="Ohtoshi R."/>
            <person name="Tomita M."/>
            <person name="Numata K."/>
            <person name="Arakawa K."/>
        </authorList>
    </citation>
    <scope>NUCLEOTIDE SEQUENCE [LARGE SCALE GENOMIC DNA]</scope>
</reference>
<dbReference type="EMBL" id="BGZK01001522">
    <property type="protein sequence ID" value="GBP81643.1"/>
    <property type="molecule type" value="Genomic_DNA"/>
</dbReference>
<comment type="caution">
    <text evidence="1">The sequence shown here is derived from an EMBL/GenBank/DDBJ whole genome shotgun (WGS) entry which is preliminary data.</text>
</comment>
<protein>
    <submittedName>
        <fullName evidence="1">Uncharacterized protein</fullName>
    </submittedName>
</protein>